<dbReference type="PROSITE" id="PS50013">
    <property type="entry name" value="CHROMO_2"/>
    <property type="match status" value="1"/>
</dbReference>
<comment type="caution">
    <text evidence="3">The sequence shown here is derived from an EMBL/GenBank/DDBJ whole genome shotgun (WGS) entry which is preliminary data.</text>
</comment>
<dbReference type="Pfam" id="PF00385">
    <property type="entry name" value="Chromo"/>
    <property type="match status" value="1"/>
</dbReference>
<dbReference type="Proteomes" id="UP000583929">
    <property type="component" value="Unassembled WGS sequence"/>
</dbReference>
<evidence type="ECO:0000256" key="1">
    <source>
        <dbReference type="SAM" id="MobiDB-lite"/>
    </source>
</evidence>
<dbReference type="AlphaFoldDB" id="A0A7J6FSW7"/>
<gene>
    <name evidence="3" type="ORF">G4B88_002242</name>
</gene>
<accession>A0A7J6FSW7</accession>
<name>A0A7J6FSW7_CANSA</name>
<dbReference type="InterPro" id="IPR023780">
    <property type="entry name" value="Chromo_domain"/>
</dbReference>
<dbReference type="SUPFAM" id="SSF54160">
    <property type="entry name" value="Chromo domain-like"/>
    <property type="match status" value="1"/>
</dbReference>
<protein>
    <recommendedName>
        <fullName evidence="2">Chromo domain-containing protein</fullName>
    </recommendedName>
</protein>
<feature type="region of interest" description="Disordered" evidence="1">
    <location>
        <begin position="1"/>
        <end position="28"/>
    </location>
</feature>
<keyword evidence="4" id="KW-1185">Reference proteome</keyword>
<dbReference type="EMBL" id="JAATIQ010000175">
    <property type="protein sequence ID" value="KAF4373738.1"/>
    <property type="molecule type" value="Genomic_DNA"/>
</dbReference>
<dbReference type="InterPro" id="IPR000953">
    <property type="entry name" value="Chromo/chromo_shadow_dom"/>
</dbReference>
<proteinExistence type="predicted"/>
<dbReference type="InterPro" id="IPR016197">
    <property type="entry name" value="Chromo-like_dom_sf"/>
</dbReference>
<feature type="domain" description="Chromo" evidence="2">
    <location>
        <begin position="32"/>
        <end position="77"/>
    </location>
</feature>
<evidence type="ECO:0000259" key="2">
    <source>
        <dbReference type="PROSITE" id="PS50013"/>
    </source>
</evidence>
<dbReference type="Gene3D" id="2.40.50.40">
    <property type="match status" value="1"/>
</dbReference>
<dbReference type="CDD" id="cd00024">
    <property type="entry name" value="CD_CSD"/>
    <property type="match status" value="1"/>
</dbReference>
<sequence>MDEDTPGHEDPEDPARNQSTRDDISIQRCRSREPEEILAKRTVCVKKKKRKEYLVKWKGRADDEISWEKAEDLQQRV</sequence>
<evidence type="ECO:0000313" key="3">
    <source>
        <dbReference type="EMBL" id="KAF4373738.1"/>
    </source>
</evidence>
<reference evidence="3 4" key="1">
    <citation type="journal article" date="2020" name="bioRxiv">
        <title>Sequence and annotation of 42 cannabis genomes reveals extensive copy number variation in cannabinoid synthesis and pathogen resistance genes.</title>
        <authorList>
            <person name="Mckernan K.J."/>
            <person name="Helbert Y."/>
            <person name="Kane L.T."/>
            <person name="Ebling H."/>
            <person name="Zhang L."/>
            <person name="Liu B."/>
            <person name="Eaton Z."/>
            <person name="Mclaughlin S."/>
            <person name="Kingan S."/>
            <person name="Baybayan P."/>
            <person name="Concepcion G."/>
            <person name="Jordan M."/>
            <person name="Riva A."/>
            <person name="Barbazuk W."/>
            <person name="Harkins T."/>
        </authorList>
    </citation>
    <scope>NUCLEOTIDE SEQUENCE [LARGE SCALE GENOMIC DNA]</scope>
    <source>
        <strain evidence="4">cv. Jamaican Lion 4</strain>
        <tissue evidence="3">Leaf</tissue>
    </source>
</reference>
<organism evidence="3 4">
    <name type="scientific">Cannabis sativa</name>
    <name type="common">Hemp</name>
    <name type="synonym">Marijuana</name>
    <dbReference type="NCBI Taxonomy" id="3483"/>
    <lineage>
        <taxon>Eukaryota</taxon>
        <taxon>Viridiplantae</taxon>
        <taxon>Streptophyta</taxon>
        <taxon>Embryophyta</taxon>
        <taxon>Tracheophyta</taxon>
        <taxon>Spermatophyta</taxon>
        <taxon>Magnoliopsida</taxon>
        <taxon>eudicotyledons</taxon>
        <taxon>Gunneridae</taxon>
        <taxon>Pentapetalae</taxon>
        <taxon>rosids</taxon>
        <taxon>fabids</taxon>
        <taxon>Rosales</taxon>
        <taxon>Cannabaceae</taxon>
        <taxon>Cannabis</taxon>
    </lineage>
</organism>
<evidence type="ECO:0000313" key="4">
    <source>
        <dbReference type="Proteomes" id="UP000583929"/>
    </source>
</evidence>
<dbReference type="SMART" id="SM00298">
    <property type="entry name" value="CHROMO"/>
    <property type="match status" value="1"/>
</dbReference>